<dbReference type="Proteomes" id="UP000729402">
    <property type="component" value="Unassembled WGS sequence"/>
</dbReference>
<proteinExistence type="predicted"/>
<feature type="region of interest" description="Disordered" evidence="1">
    <location>
        <begin position="1"/>
        <end position="24"/>
    </location>
</feature>
<sequence>MTPNTTKPKNPKPQPHPKKPSYHCGHCQRDGHLVEFCFRRKRVERAESARGGQEQFYQQGGRLRVPRCGERMEARSRRVGGGRGDDFHARAPNGGVRAGRTPGRFGYDGSTLV</sequence>
<protein>
    <submittedName>
        <fullName evidence="2">Uncharacterized protein</fullName>
    </submittedName>
</protein>
<reference evidence="2" key="1">
    <citation type="journal article" date="2021" name="bioRxiv">
        <title>Whole Genome Assembly and Annotation of Northern Wild Rice, Zizania palustris L., Supports a Whole Genome Duplication in the Zizania Genus.</title>
        <authorList>
            <person name="Haas M."/>
            <person name="Kono T."/>
            <person name="Macchietto M."/>
            <person name="Millas R."/>
            <person name="McGilp L."/>
            <person name="Shao M."/>
            <person name="Duquette J."/>
            <person name="Hirsch C.N."/>
            <person name="Kimball J."/>
        </authorList>
    </citation>
    <scope>NUCLEOTIDE SEQUENCE</scope>
    <source>
        <tissue evidence="2">Fresh leaf tissue</tissue>
    </source>
</reference>
<name>A0A8J5W246_ZIZPA</name>
<gene>
    <name evidence="2" type="ORF">GUJ93_ZPchr0006g43560</name>
</gene>
<dbReference type="EMBL" id="JAAALK010000283">
    <property type="protein sequence ID" value="KAG8069544.1"/>
    <property type="molecule type" value="Genomic_DNA"/>
</dbReference>
<reference evidence="2" key="2">
    <citation type="submission" date="2021-02" db="EMBL/GenBank/DDBJ databases">
        <authorList>
            <person name="Kimball J.A."/>
            <person name="Haas M.W."/>
            <person name="Macchietto M."/>
            <person name="Kono T."/>
            <person name="Duquette J."/>
            <person name="Shao M."/>
        </authorList>
    </citation>
    <scope>NUCLEOTIDE SEQUENCE</scope>
    <source>
        <tissue evidence="2">Fresh leaf tissue</tissue>
    </source>
</reference>
<evidence type="ECO:0000313" key="3">
    <source>
        <dbReference type="Proteomes" id="UP000729402"/>
    </source>
</evidence>
<comment type="caution">
    <text evidence="2">The sequence shown here is derived from an EMBL/GenBank/DDBJ whole genome shotgun (WGS) entry which is preliminary data.</text>
</comment>
<organism evidence="2 3">
    <name type="scientific">Zizania palustris</name>
    <name type="common">Northern wild rice</name>
    <dbReference type="NCBI Taxonomy" id="103762"/>
    <lineage>
        <taxon>Eukaryota</taxon>
        <taxon>Viridiplantae</taxon>
        <taxon>Streptophyta</taxon>
        <taxon>Embryophyta</taxon>
        <taxon>Tracheophyta</taxon>
        <taxon>Spermatophyta</taxon>
        <taxon>Magnoliopsida</taxon>
        <taxon>Liliopsida</taxon>
        <taxon>Poales</taxon>
        <taxon>Poaceae</taxon>
        <taxon>BOP clade</taxon>
        <taxon>Oryzoideae</taxon>
        <taxon>Oryzeae</taxon>
        <taxon>Zizaniinae</taxon>
        <taxon>Zizania</taxon>
    </lineage>
</organism>
<keyword evidence="3" id="KW-1185">Reference proteome</keyword>
<evidence type="ECO:0000256" key="1">
    <source>
        <dbReference type="SAM" id="MobiDB-lite"/>
    </source>
</evidence>
<dbReference type="AlphaFoldDB" id="A0A8J5W246"/>
<feature type="region of interest" description="Disordered" evidence="1">
    <location>
        <begin position="73"/>
        <end position="113"/>
    </location>
</feature>
<evidence type="ECO:0000313" key="2">
    <source>
        <dbReference type="EMBL" id="KAG8069544.1"/>
    </source>
</evidence>
<accession>A0A8J5W246</accession>